<dbReference type="PANTHER" id="PTHR46629">
    <property type="entry name" value="OS01G0917900 PROTEIN"/>
    <property type="match status" value="1"/>
</dbReference>
<dbReference type="Pfam" id="PF13920">
    <property type="entry name" value="zf-C3HC4_3"/>
    <property type="match status" value="1"/>
</dbReference>
<evidence type="ECO:0000259" key="3">
    <source>
        <dbReference type="PROSITE" id="PS50089"/>
    </source>
</evidence>
<dbReference type="PROSITE" id="PS50089">
    <property type="entry name" value="ZF_RING_2"/>
    <property type="match status" value="1"/>
</dbReference>
<feature type="compositionally biased region" description="Acidic residues" evidence="2">
    <location>
        <begin position="130"/>
        <end position="148"/>
    </location>
</feature>
<dbReference type="SMART" id="SM00184">
    <property type="entry name" value="RING"/>
    <property type="match status" value="1"/>
</dbReference>
<dbReference type="GO" id="GO:0008270">
    <property type="term" value="F:zinc ion binding"/>
    <property type="evidence" value="ECO:0007669"/>
    <property type="project" value="UniProtKB-KW"/>
</dbReference>
<feature type="compositionally biased region" description="Basic and acidic residues" evidence="2">
    <location>
        <begin position="100"/>
        <end position="129"/>
    </location>
</feature>
<proteinExistence type="predicted"/>
<organism evidence="4">
    <name type="scientific">Nymphaea colorata</name>
    <name type="common">pocket water lily</name>
    <dbReference type="NCBI Taxonomy" id="210225"/>
    <lineage>
        <taxon>Eukaryota</taxon>
        <taxon>Viridiplantae</taxon>
        <taxon>Streptophyta</taxon>
        <taxon>Embryophyta</taxon>
        <taxon>Tracheophyta</taxon>
        <taxon>Spermatophyta</taxon>
        <taxon>Magnoliopsida</taxon>
        <taxon>Nymphaeales</taxon>
        <taxon>Nymphaeaceae</taxon>
        <taxon>Nymphaea</taxon>
    </lineage>
</organism>
<protein>
    <recommendedName>
        <fullName evidence="3">RING-type domain-containing protein</fullName>
    </recommendedName>
</protein>
<dbReference type="AlphaFoldDB" id="A0A5K0WHY3"/>
<dbReference type="Gramene" id="NC1G0178330.1">
    <property type="protein sequence ID" value="NC1G0178330.1:cds"/>
    <property type="gene ID" value="NC1G0178330"/>
</dbReference>
<dbReference type="SUPFAM" id="SSF57850">
    <property type="entry name" value="RING/U-box"/>
    <property type="match status" value="1"/>
</dbReference>
<dbReference type="InterPro" id="IPR013083">
    <property type="entry name" value="Znf_RING/FYVE/PHD"/>
</dbReference>
<feature type="domain" description="RING-type" evidence="3">
    <location>
        <begin position="247"/>
        <end position="285"/>
    </location>
</feature>
<dbReference type="EMBL" id="LR721774">
    <property type="protein sequence ID" value="VVV51946.1"/>
    <property type="molecule type" value="Genomic_DNA"/>
</dbReference>
<reference evidence="4" key="1">
    <citation type="submission" date="2019-09" db="EMBL/GenBank/DDBJ databases">
        <authorList>
            <person name="Zhang L."/>
        </authorList>
    </citation>
    <scope>NUCLEOTIDE SEQUENCE</scope>
</reference>
<name>A0A5K0WHY3_9MAGN</name>
<feature type="compositionally biased region" description="Low complexity" evidence="2">
    <location>
        <begin position="155"/>
        <end position="164"/>
    </location>
</feature>
<sequence>MRRQDGDAGEHNVGFSVPAEITQAVKALIDLLLEEAEPTRRSSFFCCEEMEAERRSSRKWKVLRGKLKLRGIGCCGSSWSSAALDGDDMAVAEGEEEAEARDVCTPHHHDTEMERTESIEEEEPPRVEEQDQEEEEESPREEEEEENQNFERSRTGTTENETTEAASMIRREATMNLAAALAAERHLRAAQDCEQTESMQQPFRVSLMALLEQEHEGGNGNDNNNKNKKKGGRGAEESPGAGCCSCCCVCMSREKGAAFIPCGHTFCRACSRELWLNRGSCPLCNRQILEILDIF</sequence>
<feature type="region of interest" description="Disordered" evidence="2">
    <location>
        <begin position="91"/>
        <end position="164"/>
    </location>
</feature>
<dbReference type="Gene3D" id="3.30.40.10">
    <property type="entry name" value="Zinc/RING finger domain, C3HC4 (zinc finger)"/>
    <property type="match status" value="1"/>
</dbReference>
<gene>
    <name evidence="4" type="ORF">NYM_LOCUS2742</name>
</gene>
<dbReference type="OrthoDB" id="1711136at2759"/>
<evidence type="ECO:0000313" key="4">
    <source>
        <dbReference type="EMBL" id="VVV51946.1"/>
    </source>
</evidence>
<keyword evidence="1" id="KW-0863">Zinc-finger</keyword>
<accession>A0A5K0WHY3</accession>
<keyword evidence="1" id="KW-0479">Metal-binding</keyword>
<dbReference type="InterPro" id="IPR001841">
    <property type="entry name" value="Znf_RING"/>
</dbReference>
<feature type="region of interest" description="Disordered" evidence="2">
    <location>
        <begin position="215"/>
        <end position="241"/>
    </location>
</feature>
<evidence type="ECO:0000256" key="2">
    <source>
        <dbReference type="SAM" id="MobiDB-lite"/>
    </source>
</evidence>
<keyword evidence="1" id="KW-0862">Zinc</keyword>
<evidence type="ECO:0000256" key="1">
    <source>
        <dbReference type="PROSITE-ProRule" id="PRU00175"/>
    </source>
</evidence>